<reference evidence="7" key="1">
    <citation type="submission" date="2022-10" db="EMBL/GenBank/DDBJ databases">
        <authorList>
            <person name="Koch H."/>
        </authorList>
    </citation>
    <scope>NUCLEOTIDE SEQUENCE</scope>
    <source>
        <strain evidence="7">DNF</strain>
    </source>
</reference>
<dbReference type="EMBL" id="OX365700">
    <property type="protein sequence ID" value="CAI4032394.1"/>
    <property type="molecule type" value="Genomic_DNA"/>
</dbReference>
<name>A0AA86T7Q8_9BACT</name>
<dbReference type="EMBL" id="OX365700">
    <property type="protein sequence ID" value="CAI4033152.1"/>
    <property type="molecule type" value="Genomic_DNA"/>
</dbReference>
<dbReference type="Proteomes" id="UP001179121">
    <property type="component" value="Chromosome"/>
</dbReference>
<evidence type="ECO:0000313" key="5">
    <source>
        <dbReference type="EMBL" id="CAI4031895.1"/>
    </source>
</evidence>
<dbReference type="EMBL" id="OX365700">
    <property type="protein sequence ID" value="CAI4034056.1"/>
    <property type="molecule type" value="Genomic_DNA"/>
</dbReference>
<dbReference type="SUPFAM" id="SSF53098">
    <property type="entry name" value="Ribonuclease H-like"/>
    <property type="match status" value="1"/>
</dbReference>
<comment type="similarity">
    <text evidence="1">Belongs to the transposase IS21/IS408/IS1162 family.</text>
</comment>
<dbReference type="EMBL" id="OX365700">
    <property type="protein sequence ID" value="CAI4033554.1"/>
    <property type="molecule type" value="Genomic_DNA"/>
</dbReference>
<dbReference type="InterPro" id="IPR036397">
    <property type="entry name" value="RNaseH_sf"/>
</dbReference>
<dbReference type="EMBL" id="OX365700">
    <property type="protein sequence ID" value="CAI4033368.1"/>
    <property type="molecule type" value="Genomic_DNA"/>
</dbReference>
<dbReference type="EMBL" id="OX365700">
    <property type="protein sequence ID" value="CAI4029904.1"/>
    <property type="molecule type" value="Genomic_DNA"/>
</dbReference>
<dbReference type="Pfam" id="PF00665">
    <property type="entry name" value="rve"/>
    <property type="match status" value="1"/>
</dbReference>
<dbReference type="KEGG" id="nti:DNFV4_03804"/>
<dbReference type="AlphaFoldDB" id="A0AA86T7Q8"/>
<dbReference type="InterPro" id="IPR001584">
    <property type="entry name" value="Integrase_cat-core"/>
</dbReference>
<dbReference type="EMBL" id="OX365700">
    <property type="protein sequence ID" value="CAI4029892.1"/>
    <property type="molecule type" value="Genomic_DNA"/>
</dbReference>
<dbReference type="KEGG" id="nti:DNFV4_00312"/>
<evidence type="ECO:0000313" key="9">
    <source>
        <dbReference type="EMBL" id="CAI4033554.1"/>
    </source>
</evidence>
<gene>
    <name evidence="3" type="ORF">DNFV4_00312</name>
    <name evidence="4" type="ORF">DNFV4_00324</name>
    <name evidence="5" type="ORF">DNFV4_02316</name>
    <name evidence="6" type="ORF">DNFV4_02824</name>
    <name evidence="7" type="ORF">DNFV4_03585</name>
    <name evidence="8" type="ORF">DNFV4_03804</name>
    <name evidence="9" type="ORF">DNFV4_03995</name>
    <name evidence="10" type="ORF">DNFV4_04253</name>
    <name evidence="11" type="ORF">DNFV4_04500</name>
</gene>
<dbReference type="RefSeq" id="WP_289266912.1">
    <property type="nucleotide sequence ID" value="NZ_OX365700.1"/>
</dbReference>
<evidence type="ECO:0000313" key="7">
    <source>
        <dbReference type="EMBL" id="CAI4033152.1"/>
    </source>
</evidence>
<dbReference type="KEGG" id="nti:DNFV4_04253"/>
<evidence type="ECO:0000313" key="10">
    <source>
        <dbReference type="EMBL" id="CAI4033811.1"/>
    </source>
</evidence>
<dbReference type="KEGG" id="nti:DNFV4_03995"/>
<evidence type="ECO:0000313" key="11">
    <source>
        <dbReference type="EMBL" id="CAI4034056.1"/>
    </source>
</evidence>
<feature type="domain" description="Integrase catalytic" evidence="2">
    <location>
        <begin position="138"/>
        <end position="312"/>
    </location>
</feature>
<evidence type="ECO:0000313" key="4">
    <source>
        <dbReference type="EMBL" id="CAI4029904.1"/>
    </source>
</evidence>
<evidence type="ECO:0000256" key="1">
    <source>
        <dbReference type="ARBA" id="ARBA00009277"/>
    </source>
</evidence>
<dbReference type="PANTHER" id="PTHR35004:SF7">
    <property type="entry name" value="INTEGRASE PROTEIN"/>
    <property type="match status" value="1"/>
</dbReference>
<dbReference type="Pfam" id="PF22483">
    <property type="entry name" value="Mu-transpos_C_2"/>
    <property type="match status" value="1"/>
</dbReference>
<dbReference type="InterPro" id="IPR012337">
    <property type="entry name" value="RNaseH-like_sf"/>
</dbReference>
<dbReference type="KEGG" id="nti:DNFV4_02824"/>
<dbReference type="PROSITE" id="PS50994">
    <property type="entry name" value="INTEGRASE"/>
    <property type="match status" value="1"/>
</dbReference>
<evidence type="ECO:0000313" key="3">
    <source>
        <dbReference type="EMBL" id="CAI4029892.1"/>
    </source>
</evidence>
<evidence type="ECO:0000313" key="8">
    <source>
        <dbReference type="EMBL" id="CAI4033368.1"/>
    </source>
</evidence>
<dbReference type="GO" id="GO:0003676">
    <property type="term" value="F:nucleic acid binding"/>
    <property type="evidence" value="ECO:0007669"/>
    <property type="project" value="InterPro"/>
</dbReference>
<dbReference type="EMBL" id="OX365700">
    <property type="protein sequence ID" value="CAI4031895.1"/>
    <property type="molecule type" value="Genomic_DNA"/>
</dbReference>
<dbReference type="KEGG" id="nti:DNFV4_02316"/>
<dbReference type="KEGG" id="nti:DNFV4_04500"/>
<dbReference type="GO" id="GO:0015074">
    <property type="term" value="P:DNA integration"/>
    <property type="evidence" value="ECO:0007669"/>
    <property type="project" value="InterPro"/>
</dbReference>
<accession>A0AA86T7Q8</accession>
<sequence>MGLDETGASAIMRAQGDQSGEACMVDQERWAEIRRLFHEERVSISAIGRRLDLDRKTVRRSLRQTTWHPYRRAAVAETLLTAHADFVRTRAPQVGYSARILYQELRASRSYTGSYETVKRCVAPLREVQLQAERALLRFETPPGQQSQIDWGQATVPFRTGPVVVHVFVLTLGFSRRGFYHACADERLAQFLEAHERAFAHFGGHTREHLYDRPRTVCYADETGRRLWNPTFKAFADYWGFEPRVCRPYRAQTKGKVESGVKYVKRNFLPGRTFVDVVDFQAQLDEWNVTIADQRLHGTTHERPIARFEREREHLVPLAGQRGFQQEARVSRIVAEDYLVSFDTNRYSVPFRLIGQRVEAQRRGDTIHIFHRDREVATHPVLPGRHQFRILPEHGPGASARIARQRRSTLSELATHPGAVPEVEVRDLACYEAVCGSAAAHEVQP</sequence>
<dbReference type="EMBL" id="OX365700">
    <property type="protein sequence ID" value="CAI4033811.1"/>
    <property type="molecule type" value="Genomic_DNA"/>
</dbReference>
<dbReference type="InterPro" id="IPR054353">
    <property type="entry name" value="IstA-like_C"/>
</dbReference>
<dbReference type="KEGG" id="nti:DNFV4_00324"/>
<dbReference type="PANTHER" id="PTHR35004">
    <property type="entry name" value="TRANSPOSASE RV3428C-RELATED"/>
    <property type="match status" value="1"/>
</dbReference>
<evidence type="ECO:0000313" key="12">
    <source>
        <dbReference type="Proteomes" id="UP001179121"/>
    </source>
</evidence>
<protein>
    <submittedName>
        <fullName evidence="7">Integrase</fullName>
    </submittedName>
</protein>
<organism evidence="7 12">
    <name type="scientific">Nitrospira tepida</name>
    <dbReference type="NCBI Taxonomy" id="2973512"/>
    <lineage>
        <taxon>Bacteria</taxon>
        <taxon>Pseudomonadati</taxon>
        <taxon>Nitrospirota</taxon>
        <taxon>Nitrospiria</taxon>
        <taxon>Nitrospirales</taxon>
        <taxon>Nitrospiraceae</taxon>
        <taxon>Nitrospira</taxon>
    </lineage>
</organism>
<dbReference type="Gene3D" id="3.30.420.10">
    <property type="entry name" value="Ribonuclease H-like superfamily/Ribonuclease H"/>
    <property type="match status" value="1"/>
</dbReference>
<proteinExistence type="inferred from homology"/>
<keyword evidence="12" id="KW-1185">Reference proteome</keyword>
<evidence type="ECO:0000259" key="2">
    <source>
        <dbReference type="PROSITE" id="PS50994"/>
    </source>
</evidence>
<evidence type="ECO:0000313" key="6">
    <source>
        <dbReference type="EMBL" id="CAI4032394.1"/>
    </source>
</evidence>
<dbReference type="NCBIfam" id="NF033546">
    <property type="entry name" value="transpos_IS21"/>
    <property type="match status" value="1"/>
</dbReference>
<dbReference type="KEGG" id="nti:DNFV4_03585"/>